<dbReference type="Pfam" id="PF00717">
    <property type="entry name" value="Peptidase_S24"/>
    <property type="match status" value="1"/>
</dbReference>
<dbReference type="GO" id="GO:0003677">
    <property type="term" value="F:DNA binding"/>
    <property type="evidence" value="ECO:0007669"/>
    <property type="project" value="InterPro"/>
</dbReference>
<feature type="domain" description="HTH cro/C1-type" evidence="1">
    <location>
        <begin position="8"/>
        <end position="62"/>
    </location>
</feature>
<dbReference type="CDD" id="cd00093">
    <property type="entry name" value="HTH_XRE"/>
    <property type="match status" value="1"/>
</dbReference>
<proteinExistence type="predicted"/>
<dbReference type="SUPFAM" id="SSF51306">
    <property type="entry name" value="LexA/Signal peptidase"/>
    <property type="match status" value="1"/>
</dbReference>
<dbReference type="Pfam" id="PF01381">
    <property type="entry name" value="HTH_3"/>
    <property type="match status" value="1"/>
</dbReference>
<sequence length="216" mass="23359">MESLGVRLKKIRKQKGFTQVGLGKLVGVSGVSVGYWEKDINVPGSMVLSKLAKVLGTTDSYLLHGIKQTYDVKNVRVGNEIPLLSWDEAISFLNIIGGDTAMVNHKETITTFIEVKEGDFAVRMPDDTMLNPSGAGASIPIGSTVILRPGEHYDNGSIVAVIVPDPLYKKPSLTIKKLVIDGQNIYLTPLNPRYSSSPLTSDCKIVAVAKGVQYSL</sequence>
<dbReference type="CDD" id="cd06529">
    <property type="entry name" value="S24_LexA-like"/>
    <property type="match status" value="1"/>
</dbReference>
<dbReference type="InterPro" id="IPR039418">
    <property type="entry name" value="LexA-like"/>
</dbReference>
<dbReference type="InterPro" id="IPR001387">
    <property type="entry name" value="Cro/C1-type_HTH"/>
</dbReference>
<protein>
    <submittedName>
        <fullName evidence="2">Helix-turn-helix domain-containing protein</fullName>
    </submittedName>
</protein>
<accession>A0A5U8JHM9</accession>
<evidence type="ECO:0000313" key="2">
    <source>
        <dbReference type="EMBL" id="EBR8436061.1"/>
    </source>
</evidence>
<dbReference type="EMBL" id="AAGTPA010000041">
    <property type="protein sequence ID" value="EBR8436061.1"/>
    <property type="molecule type" value="Genomic_DNA"/>
</dbReference>
<dbReference type="AlphaFoldDB" id="A0A5U8JHM9"/>
<gene>
    <name evidence="2" type="ORF">DOI44_24295</name>
</gene>
<dbReference type="SMART" id="SM00530">
    <property type="entry name" value="HTH_XRE"/>
    <property type="match status" value="1"/>
</dbReference>
<name>A0A5U8JHM9_SALET</name>
<reference evidence="2" key="1">
    <citation type="submission" date="2018-06" db="EMBL/GenBank/DDBJ databases">
        <authorList>
            <person name="Ashton P.M."/>
            <person name="Dallman T."/>
            <person name="Nair S."/>
            <person name="De Pinna E."/>
            <person name="Peters T."/>
            <person name="Grant K."/>
        </authorList>
    </citation>
    <scope>NUCLEOTIDE SEQUENCE [LARGE SCALE GENOMIC DNA]</scope>
    <source>
        <strain evidence="2">449454</strain>
    </source>
</reference>
<dbReference type="Proteomes" id="UP000839597">
    <property type="component" value="Unassembled WGS sequence"/>
</dbReference>
<dbReference type="InterPro" id="IPR010982">
    <property type="entry name" value="Lambda_DNA-bd_dom_sf"/>
</dbReference>
<dbReference type="Gene3D" id="1.10.260.40">
    <property type="entry name" value="lambda repressor-like DNA-binding domains"/>
    <property type="match status" value="1"/>
</dbReference>
<evidence type="ECO:0000259" key="1">
    <source>
        <dbReference type="PROSITE" id="PS50943"/>
    </source>
</evidence>
<dbReference type="InterPro" id="IPR015927">
    <property type="entry name" value="Peptidase_S24_S26A/B/C"/>
</dbReference>
<dbReference type="Gene3D" id="2.10.109.10">
    <property type="entry name" value="Umud Fragment, subunit A"/>
    <property type="match status" value="1"/>
</dbReference>
<dbReference type="InterPro" id="IPR036286">
    <property type="entry name" value="LexA/Signal_pep-like_sf"/>
</dbReference>
<dbReference type="PROSITE" id="PS50943">
    <property type="entry name" value="HTH_CROC1"/>
    <property type="match status" value="1"/>
</dbReference>
<organism evidence="2">
    <name type="scientific">Salmonella enterica subsp. enterica serovar Panama</name>
    <dbReference type="NCBI Taxonomy" id="29472"/>
    <lineage>
        <taxon>Bacteria</taxon>
        <taxon>Pseudomonadati</taxon>
        <taxon>Pseudomonadota</taxon>
        <taxon>Gammaproteobacteria</taxon>
        <taxon>Enterobacterales</taxon>
        <taxon>Enterobacteriaceae</taxon>
        <taxon>Salmonella</taxon>
    </lineage>
</organism>
<comment type="caution">
    <text evidence="2">The sequence shown here is derived from an EMBL/GenBank/DDBJ whole genome shotgun (WGS) entry which is preliminary data.</text>
</comment>
<dbReference type="SUPFAM" id="SSF47413">
    <property type="entry name" value="lambda repressor-like DNA-binding domains"/>
    <property type="match status" value="1"/>
</dbReference>